<sequence>MDIIKKPYLDYFIGRVTVQLIYLLQIGPIKIAEAFGLPSPFYYGSSWLWVGLTGKERRKRLPHTAVMMDVDPEEAKKWIHENLNLTPKIHFSHMHRCFDFYYEEDAVAFKLRWI</sequence>
<dbReference type="AlphaFoldDB" id="A0A0F9LGM4"/>
<comment type="caution">
    <text evidence="1">The sequence shown here is derived from an EMBL/GenBank/DDBJ whole genome shotgun (WGS) entry which is preliminary data.</text>
</comment>
<accession>A0A0F9LGM4</accession>
<evidence type="ECO:0000313" key="1">
    <source>
        <dbReference type="EMBL" id="KKM86301.1"/>
    </source>
</evidence>
<reference evidence="1" key="1">
    <citation type="journal article" date="2015" name="Nature">
        <title>Complex archaea that bridge the gap between prokaryotes and eukaryotes.</title>
        <authorList>
            <person name="Spang A."/>
            <person name="Saw J.H."/>
            <person name="Jorgensen S.L."/>
            <person name="Zaremba-Niedzwiedzka K."/>
            <person name="Martijn J."/>
            <person name="Lind A.E."/>
            <person name="van Eijk R."/>
            <person name="Schleper C."/>
            <person name="Guy L."/>
            <person name="Ettema T.J."/>
        </authorList>
    </citation>
    <scope>NUCLEOTIDE SEQUENCE</scope>
</reference>
<protein>
    <submittedName>
        <fullName evidence="1">Uncharacterized protein</fullName>
    </submittedName>
</protein>
<organism evidence="1">
    <name type="scientific">marine sediment metagenome</name>
    <dbReference type="NCBI Taxonomy" id="412755"/>
    <lineage>
        <taxon>unclassified sequences</taxon>
        <taxon>metagenomes</taxon>
        <taxon>ecological metagenomes</taxon>
    </lineage>
</organism>
<dbReference type="EMBL" id="LAZR01007277">
    <property type="protein sequence ID" value="KKM86301.1"/>
    <property type="molecule type" value="Genomic_DNA"/>
</dbReference>
<name>A0A0F9LGM4_9ZZZZ</name>
<gene>
    <name evidence="1" type="ORF">LCGC14_1280270</name>
</gene>
<proteinExistence type="predicted"/>